<dbReference type="PROSITE" id="PS50839">
    <property type="entry name" value="CHASE"/>
    <property type="match status" value="1"/>
</dbReference>
<dbReference type="Pfam" id="PF00512">
    <property type="entry name" value="HisKA"/>
    <property type="match status" value="1"/>
</dbReference>
<feature type="domain" description="CHASE" evidence="15">
    <location>
        <begin position="61"/>
        <end position="222"/>
    </location>
</feature>
<comment type="catalytic activity">
    <reaction evidence="1">
        <text>ATP + protein L-histidine = ADP + protein N-phospho-L-histidine.</text>
        <dbReference type="EC" id="2.7.13.3"/>
    </reaction>
</comment>
<dbReference type="EMBL" id="JAAIUW010000011">
    <property type="protein sequence ID" value="KAF7808530.1"/>
    <property type="molecule type" value="Genomic_DNA"/>
</dbReference>
<sequence length="873" mass="97294">MVHLSWSIYNGMDADNKVRRREILVSLCEQRARMLQDQFSVSVNHVHALAILVSTFHYYRFPSAIDQETFAEYTARTAFERPLLNGVAYAQRVVDTERETFERQHGWVIKTMGREPSPVRDEYAPVIFSQETIAYLESLDMMSGEEDRENILRARATGKAVLTSPFRLLGSHHLGVVLTFPVYKSKLSTKPTVEERIEATAGYVGGSFDVESLVENLLGQLAGHQAILVLIIVFLEQWDYILYGAAIHIVKVEDDFHEMQELKVELKQPMLPNPLQRYLMKSERNEWHPSDAIIELRIIVGMLGLLLDTELSSTQRDYAQTAQACGKALITLINEVLDRAKIEAGKLELEAVPFDIRSILDDVLSLFSEKSRHKGLELAVFVSDKVPDIVMGDPGRFRQIITNLVGNSVKFTEQGHIFVKVHLAENINTTMNGKSETYLNGGSDDVVHSQFKTLSGCEAADERNSWDNFKHLIADEEFCFEKVTIIQASELVTLMVCVEDTGIGIPFAAQDRIFMPFVQADSSTSRNYGGTGIGLSISKCLVELMGGQINFISRPQVGSTFSFTANLGTYKKNTVSDAKKLNVEDLPSSFRGLKIIVVDGKPVRAAVTRYHLKRLGILVKIANNINKAIALCGKNGSLTSGLFQPDIILVEKDSWMIGDDGSFNIWQLDWKQNGHTFKLPKMILLATNISNSEFDKAKAAVLGVGKKRQQGKDLPNGSTFLQSLLCGKKILVVDDNVVNRRVAAGALKKFGADVKCVDSGKAALEMLQLPHSFDACFMDIQMPEMDGFEATRRIRMMESAANEQQANGGSVEGNAQKTEWHLPILAMTADVIHATYEECLKCGMDGYVSKPFEEENLYQAVAKFFKSKPISDS</sequence>
<dbReference type="Gene3D" id="3.30.565.10">
    <property type="entry name" value="Histidine kinase-like ATPase, C-terminal domain"/>
    <property type="match status" value="1"/>
</dbReference>
<reference evidence="16" key="1">
    <citation type="submission" date="2020-09" db="EMBL/GenBank/DDBJ databases">
        <title>Genome-Enabled Discovery of Anthraquinone Biosynthesis in Senna tora.</title>
        <authorList>
            <person name="Kang S.-H."/>
            <person name="Pandey R.P."/>
            <person name="Lee C.-M."/>
            <person name="Sim J.-S."/>
            <person name="Jeong J.-T."/>
            <person name="Choi B.-S."/>
            <person name="Jung M."/>
            <person name="Ginzburg D."/>
            <person name="Zhao K."/>
            <person name="Won S.Y."/>
            <person name="Oh T.-J."/>
            <person name="Yu Y."/>
            <person name="Kim N.-H."/>
            <person name="Lee O.R."/>
            <person name="Lee T.-H."/>
            <person name="Bashyal P."/>
            <person name="Kim T.-S."/>
            <person name="Lee W.-H."/>
            <person name="Kawkins C."/>
            <person name="Kim C.-K."/>
            <person name="Kim J.S."/>
            <person name="Ahn B.O."/>
            <person name="Rhee S.Y."/>
            <person name="Sohng J.K."/>
        </authorList>
    </citation>
    <scope>NUCLEOTIDE SEQUENCE</scope>
    <source>
        <tissue evidence="16">Leaf</tissue>
    </source>
</reference>
<keyword evidence="7 16" id="KW-0418">Kinase</keyword>
<organism evidence="16 17">
    <name type="scientific">Senna tora</name>
    <dbReference type="NCBI Taxonomy" id="362788"/>
    <lineage>
        <taxon>Eukaryota</taxon>
        <taxon>Viridiplantae</taxon>
        <taxon>Streptophyta</taxon>
        <taxon>Embryophyta</taxon>
        <taxon>Tracheophyta</taxon>
        <taxon>Spermatophyta</taxon>
        <taxon>Magnoliopsida</taxon>
        <taxon>eudicotyledons</taxon>
        <taxon>Gunneridae</taxon>
        <taxon>Pentapetalae</taxon>
        <taxon>rosids</taxon>
        <taxon>fabids</taxon>
        <taxon>Fabales</taxon>
        <taxon>Fabaceae</taxon>
        <taxon>Caesalpinioideae</taxon>
        <taxon>Cassia clade</taxon>
        <taxon>Senna</taxon>
    </lineage>
</organism>
<dbReference type="InterPro" id="IPR036890">
    <property type="entry name" value="HATPase_C_sf"/>
</dbReference>
<dbReference type="SUPFAM" id="SSF47384">
    <property type="entry name" value="Homodimeric domain of signal transducing histidine kinase"/>
    <property type="match status" value="1"/>
</dbReference>
<keyword evidence="6" id="KW-0812">Transmembrane</keyword>
<dbReference type="InterPro" id="IPR003594">
    <property type="entry name" value="HATPase_dom"/>
</dbReference>
<dbReference type="GO" id="GO:0000155">
    <property type="term" value="F:phosphorelay sensor kinase activity"/>
    <property type="evidence" value="ECO:0007669"/>
    <property type="project" value="InterPro"/>
</dbReference>
<keyword evidence="4 12" id="KW-0597">Phosphoprotein</keyword>
<evidence type="ECO:0000256" key="10">
    <source>
        <dbReference type="ARBA" id="ARBA00023136"/>
    </source>
</evidence>
<proteinExistence type="predicted"/>
<dbReference type="SUPFAM" id="SSF55874">
    <property type="entry name" value="ATPase domain of HSP90 chaperone/DNA topoisomerase II/histidine kinase"/>
    <property type="match status" value="1"/>
</dbReference>
<dbReference type="InterPro" id="IPR003661">
    <property type="entry name" value="HisK_dim/P_dom"/>
</dbReference>
<comment type="caution">
    <text evidence="16">The sequence shown here is derived from an EMBL/GenBank/DDBJ whole genome shotgun (WGS) entry which is preliminary data.</text>
</comment>
<evidence type="ECO:0000256" key="2">
    <source>
        <dbReference type="ARBA" id="ARBA00004477"/>
    </source>
</evidence>
<comment type="subcellular location">
    <subcellularLocation>
        <location evidence="2">Endoplasmic reticulum membrane</location>
        <topology evidence="2">Multi-pass membrane protein</topology>
    </subcellularLocation>
</comment>
<dbReference type="PROSITE" id="PS50109">
    <property type="entry name" value="HIS_KIN"/>
    <property type="match status" value="1"/>
</dbReference>
<dbReference type="Pfam" id="PF24896">
    <property type="entry name" value="Receiver_CRE1"/>
    <property type="match status" value="1"/>
</dbReference>
<dbReference type="InterPro" id="IPR042240">
    <property type="entry name" value="CHASE_sf"/>
</dbReference>
<evidence type="ECO:0000256" key="3">
    <source>
        <dbReference type="ARBA" id="ARBA00012438"/>
    </source>
</evidence>
<dbReference type="PANTHER" id="PTHR43719">
    <property type="entry name" value="TWO-COMPONENT HISTIDINE KINASE"/>
    <property type="match status" value="1"/>
</dbReference>
<keyword evidence="10" id="KW-0472">Membrane</keyword>
<feature type="modified residue" description="4-aspartylphosphate" evidence="12">
    <location>
        <position position="779"/>
    </location>
</feature>
<evidence type="ECO:0000256" key="6">
    <source>
        <dbReference type="ARBA" id="ARBA00022692"/>
    </source>
</evidence>
<dbReference type="InterPro" id="IPR006189">
    <property type="entry name" value="CHASE_dom"/>
</dbReference>
<dbReference type="InterPro" id="IPR036097">
    <property type="entry name" value="HisK_dim/P_sf"/>
</dbReference>
<dbReference type="FunFam" id="3.30.450.350:FF:000001">
    <property type="entry name" value="Histidine kinase 4"/>
    <property type="match status" value="1"/>
</dbReference>
<dbReference type="GO" id="GO:0005789">
    <property type="term" value="C:endoplasmic reticulum membrane"/>
    <property type="evidence" value="ECO:0007669"/>
    <property type="project" value="UniProtKB-SubCell"/>
</dbReference>
<evidence type="ECO:0000256" key="4">
    <source>
        <dbReference type="ARBA" id="ARBA00022553"/>
    </source>
</evidence>
<dbReference type="PRINTS" id="PR00344">
    <property type="entry name" value="BCTRLSENSOR"/>
</dbReference>
<dbReference type="Pfam" id="PF00072">
    <property type="entry name" value="Response_reg"/>
    <property type="match status" value="1"/>
</dbReference>
<keyword evidence="5" id="KW-0808">Transferase</keyword>
<evidence type="ECO:0000259" key="14">
    <source>
        <dbReference type="PROSITE" id="PS50110"/>
    </source>
</evidence>
<evidence type="ECO:0000256" key="11">
    <source>
        <dbReference type="ARBA" id="ARBA00023170"/>
    </source>
</evidence>
<dbReference type="InterPro" id="IPR004358">
    <property type="entry name" value="Sig_transdc_His_kin-like_C"/>
</dbReference>
<dbReference type="Pfam" id="PF02518">
    <property type="entry name" value="HATPase_c"/>
    <property type="match status" value="1"/>
</dbReference>
<keyword evidence="11" id="KW-0675">Receptor</keyword>
<dbReference type="Proteomes" id="UP000634136">
    <property type="component" value="Unassembled WGS sequence"/>
</dbReference>
<evidence type="ECO:0000313" key="16">
    <source>
        <dbReference type="EMBL" id="KAF7808530.1"/>
    </source>
</evidence>
<dbReference type="Pfam" id="PF03924">
    <property type="entry name" value="CHASE"/>
    <property type="match status" value="1"/>
</dbReference>
<dbReference type="FunFam" id="3.40.50.2300:FF:000137">
    <property type="entry name" value="Histidine kinase 3"/>
    <property type="match status" value="1"/>
</dbReference>
<evidence type="ECO:0000256" key="7">
    <source>
        <dbReference type="ARBA" id="ARBA00022777"/>
    </source>
</evidence>
<dbReference type="CDD" id="cd16922">
    <property type="entry name" value="HATPase_EvgS-ArcB-TorS-like"/>
    <property type="match status" value="1"/>
</dbReference>
<evidence type="ECO:0000259" key="13">
    <source>
        <dbReference type="PROSITE" id="PS50109"/>
    </source>
</evidence>
<dbReference type="SMART" id="SM01079">
    <property type="entry name" value="CHASE"/>
    <property type="match status" value="1"/>
</dbReference>
<accession>A0A834STA0</accession>
<keyword evidence="17" id="KW-1185">Reference proteome</keyword>
<dbReference type="EC" id="2.7.13.3" evidence="3"/>
<dbReference type="Gene3D" id="1.10.287.130">
    <property type="match status" value="1"/>
</dbReference>
<dbReference type="InterPro" id="IPR056839">
    <property type="entry name" value="Receiver_AHK4/CRE1_1st"/>
</dbReference>
<gene>
    <name evidence="16" type="ORF">G2W53_035273</name>
</gene>
<feature type="domain" description="Histidine kinase" evidence="13">
    <location>
        <begin position="291"/>
        <end position="569"/>
    </location>
</feature>
<dbReference type="GO" id="GO:0005634">
    <property type="term" value="C:nucleus"/>
    <property type="evidence" value="ECO:0007669"/>
    <property type="project" value="TreeGrafter"/>
</dbReference>
<dbReference type="InterPro" id="IPR011006">
    <property type="entry name" value="CheY-like_superfamily"/>
</dbReference>
<evidence type="ECO:0000256" key="9">
    <source>
        <dbReference type="ARBA" id="ARBA00022989"/>
    </source>
</evidence>
<dbReference type="OrthoDB" id="303614at2759"/>
<dbReference type="SMART" id="SM00387">
    <property type="entry name" value="HATPase_c"/>
    <property type="match status" value="1"/>
</dbReference>
<protein>
    <recommendedName>
        <fullName evidence="3">histidine kinase</fullName>
        <ecNumber evidence="3">2.7.13.3</ecNumber>
    </recommendedName>
</protein>
<evidence type="ECO:0000256" key="8">
    <source>
        <dbReference type="ARBA" id="ARBA00022824"/>
    </source>
</evidence>
<dbReference type="InterPro" id="IPR001789">
    <property type="entry name" value="Sig_transdc_resp-reg_receiver"/>
</dbReference>
<dbReference type="PROSITE" id="PS50110">
    <property type="entry name" value="RESPONSE_REGULATORY"/>
    <property type="match status" value="1"/>
</dbReference>
<dbReference type="Gene3D" id="6.10.250.1190">
    <property type="match status" value="1"/>
</dbReference>
<evidence type="ECO:0000256" key="12">
    <source>
        <dbReference type="PROSITE-ProRule" id="PRU00169"/>
    </source>
</evidence>
<dbReference type="AlphaFoldDB" id="A0A834STA0"/>
<name>A0A834STA0_9FABA</name>
<evidence type="ECO:0000256" key="1">
    <source>
        <dbReference type="ARBA" id="ARBA00000085"/>
    </source>
</evidence>
<dbReference type="SMART" id="SM00448">
    <property type="entry name" value="REC"/>
    <property type="match status" value="1"/>
</dbReference>
<evidence type="ECO:0000259" key="15">
    <source>
        <dbReference type="PROSITE" id="PS50839"/>
    </source>
</evidence>
<dbReference type="InterPro" id="IPR050956">
    <property type="entry name" value="2C_system_His_kinase"/>
</dbReference>
<keyword evidence="9" id="KW-1133">Transmembrane helix</keyword>
<dbReference type="Gene3D" id="3.30.450.350">
    <property type="entry name" value="CHASE domain"/>
    <property type="match status" value="1"/>
</dbReference>
<dbReference type="PANTHER" id="PTHR43719:SF51">
    <property type="entry name" value="HISTIDINE KINASE 4"/>
    <property type="match status" value="1"/>
</dbReference>
<evidence type="ECO:0000256" key="5">
    <source>
        <dbReference type="ARBA" id="ARBA00022679"/>
    </source>
</evidence>
<dbReference type="InterPro" id="IPR005467">
    <property type="entry name" value="His_kinase_dom"/>
</dbReference>
<feature type="domain" description="Response regulatory" evidence="14">
    <location>
        <begin position="729"/>
        <end position="865"/>
    </location>
</feature>
<keyword evidence="8" id="KW-0256">Endoplasmic reticulum</keyword>
<dbReference type="Gene3D" id="3.40.50.2300">
    <property type="match status" value="1"/>
</dbReference>
<evidence type="ECO:0000313" key="17">
    <source>
        <dbReference type="Proteomes" id="UP000634136"/>
    </source>
</evidence>
<dbReference type="CDD" id="cd17546">
    <property type="entry name" value="REC_hyHK_CKI1_RcsC-like"/>
    <property type="match status" value="1"/>
</dbReference>
<dbReference type="SUPFAM" id="SSF52172">
    <property type="entry name" value="CheY-like"/>
    <property type="match status" value="2"/>
</dbReference>